<dbReference type="GeneTree" id="ENSGT00940000157625"/>
<dbReference type="InterPro" id="IPR036034">
    <property type="entry name" value="PDZ_sf"/>
</dbReference>
<reference evidence="3" key="1">
    <citation type="submission" date="2023-09" db="UniProtKB">
        <authorList>
            <consortium name="Ensembl"/>
        </authorList>
    </citation>
    <scope>IDENTIFICATION</scope>
</reference>
<dbReference type="PANTHER" id="PTHR45725">
    <property type="entry name" value="FORMIN HOMOLOGY 2 FAMILY MEMBER"/>
    <property type="match status" value="1"/>
</dbReference>
<feature type="region of interest" description="Disordered" evidence="1">
    <location>
        <begin position="309"/>
        <end position="347"/>
    </location>
</feature>
<feature type="compositionally biased region" description="Pro residues" evidence="1">
    <location>
        <begin position="464"/>
        <end position="497"/>
    </location>
</feature>
<evidence type="ECO:0000313" key="3">
    <source>
        <dbReference type="Ensembl" id="ENSSPAP00000002002.1"/>
    </source>
</evidence>
<name>A0A3B4ZK27_9TELE</name>
<dbReference type="SUPFAM" id="SSF101447">
    <property type="entry name" value="Formin homology 2 domain (FH2 domain)"/>
    <property type="match status" value="1"/>
</dbReference>
<feature type="region of interest" description="Disordered" evidence="1">
    <location>
        <begin position="363"/>
        <end position="393"/>
    </location>
</feature>
<dbReference type="Pfam" id="PF00595">
    <property type="entry name" value="PDZ"/>
    <property type="match status" value="1"/>
</dbReference>
<dbReference type="PROSITE" id="PS50106">
    <property type="entry name" value="PDZ"/>
    <property type="match status" value="1"/>
</dbReference>
<dbReference type="PANTHER" id="PTHR45725:SF12">
    <property type="entry name" value="DELPHILIN-RELATED"/>
    <property type="match status" value="1"/>
</dbReference>
<proteinExistence type="predicted"/>
<organism evidence="3">
    <name type="scientific">Stegastes partitus</name>
    <name type="common">bicolor damselfish</name>
    <dbReference type="NCBI Taxonomy" id="144197"/>
    <lineage>
        <taxon>Eukaryota</taxon>
        <taxon>Metazoa</taxon>
        <taxon>Chordata</taxon>
        <taxon>Craniata</taxon>
        <taxon>Vertebrata</taxon>
        <taxon>Euteleostomi</taxon>
        <taxon>Actinopterygii</taxon>
        <taxon>Neopterygii</taxon>
        <taxon>Teleostei</taxon>
        <taxon>Neoteleostei</taxon>
        <taxon>Acanthomorphata</taxon>
        <taxon>Ovalentaria</taxon>
        <taxon>Pomacentridae</taxon>
        <taxon>Stegastes</taxon>
    </lineage>
</organism>
<dbReference type="Ensembl" id="ENSSPAT00000002035.1">
    <property type="protein sequence ID" value="ENSSPAP00000002002.1"/>
    <property type="gene ID" value="ENSSPAG00000001519.1"/>
</dbReference>
<dbReference type="SUPFAM" id="SSF50156">
    <property type="entry name" value="PDZ domain-like"/>
    <property type="match status" value="1"/>
</dbReference>
<dbReference type="STRING" id="144197.ENSSPAP00000002002"/>
<dbReference type="InterPro" id="IPR051425">
    <property type="entry name" value="Formin_Homology"/>
</dbReference>
<dbReference type="Gene3D" id="2.30.42.10">
    <property type="match status" value="1"/>
</dbReference>
<dbReference type="AlphaFoldDB" id="A0A3B4ZK27"/>
<accession>A0A3B4ZK27</accession>
<feature type="domain" description="PDZ" evidence="2">
    <location>
        <begin position="96"/>
        <end position="173"/>
    </location>
</feature>
<sequence length="613" mass="68741">MFARIFIPKKHRQRFDESVSQNVINRLCRSKSISEPQGRIRRSRSEDHSDRHRGSKRASSVPRDGEPGGRGETERERGLRKSTLILSSVLKAAAVIVRVYRGKKNFGFTLRGHAPVCIDSVIPDSPAEECGLKTGDRILFLNGLDMRNCSHEKVVSMLQGSGAMPTLVVEEGPSDFSSEADPEESPNMSPALSSLQWVAEILPPSIKVHGRTFSQQLEHLLTIQERYTVCKALETFFQHRNVDTLIVDVFPVLDTPAKQLIWQFIYQLLTYDEQERCQGKLSRFLGFKSSGEPEHSMGDKLHLRKHSGIRIHVDESGSPEERQSGDGTSFPESPDLNHVGNRKSGLSLSWKEPLPTPVYEIHHQSSQDSNPYVSLESPPKLFTFSRPPRSRDTDKFLDALSEQLGHRVTLVDDFVPGENDYEEMSFLEDQDLGFIPRQLSSGSSEDHSSSDEASSPSYSSESEPIPPPPTQSPPPPPPFQSLIPPPMQFTDPLPPVRFSPDVFLISKAPPPPPPPLPPPCDPPPLPKPGQHASDANHMSVKRLRWEQVENSEGTIWGQLGEDSEYDKLTDMVKYLDLDLHFGTQRRSSELSCICGYYTSSKSCRVFVEHDQHF</sequence>
<protein>
    <submittedName>
        <fullName evidence="3">Glutamate receptor, ionotropic, delta 2 (Grid2) interacting protein, b</fullName>
    </submittedName>
</protein>
<feature type="compositionally biased region" description="Pro residues" evidence="1">
    <location>
        <begin position="508"/>
        <end position="527"/>
    </location>
</feature>
<evidence type="ECO:0000259" key="2">
    <source>
        <dbReference type="PROSITE" id="PS50106"/>
    </source>
</evidence>
<feature type="region of interest" description="Disordered" evidence="1">
    <location>
        <begin position="30"/>
        <end position="78"/>
    </location>
</feature>
<feature type="region of interest" description="Disordered" evidence="1">
    <location>
        <begin position="436"/>
        <end position="534"/>
    </location>
</feature>
<dbReference type="CDD" id="cd07355">
    <property type="entry name" value="HN_L-delphilin-R2_like"/>
    <property type="match status" value="1"/>
</dbReference>
<feature type="compositionally biased region" description="Basic and acidic residues" evidence="1">
    <location>
        <begin position="63"/>
        <end position="78"/>
    </location>
</feature>
<feature type="compositionally biased region" description="Basic and acidic residues" evidence="1">
    <location>
        <begin position="43"/>
        <end position="52"/>
    </location>
</feature>
<feature type="compositionally biased region" description="Basic and acidic residues" evidence="1">
    <location>
        <begin position="311"/>
        <end position="324"/>
    </location>
</feature>
<feature type="compositionally biased region" description="Low complexity" evidence="1">
    <location>
        <begin position="451"/>
        <end position="463"/>
    </location>
</feature>
<evidence type="ECO:0000256" key="1">
    <source>
        <dbReference type="SAM" id="MobiDB-lite"/>
    </source>
</evidence>
<dbReference type="Gene3D" id="1.20.1160.20">
    <property type="match status" value="1"/>
</dbReference>
<dbReference type="CDD" id="cd06744">
    <property type="entry name" value="PDZ2_L-delphilin-like"/>
    <property type="match status" value="1"/>
</dbReference>
<dbReference type="SMART" id="SM00228">
    <property type="entry name" value="PDZ"/>
    <property type="match status" value="1"/>
</dbReference>
<dbReference type="InterPro" id="IPR001478">
    <property type="entry name" value="PDZ"/>
</dbReference>